<evidence type="ECO:0008006" key="9">
    <source>
        <dbReference type="Google" id="ProtNLM"/>
    </source>
</evidence>
<dbReference type="PANTHER" id="PTHR10057">
    <property type="entry name" value="PERIPHERAL-TYPE BENZODIAZEPINE RECEPTOR"/>
    <property type="match status" value="1"/>
</dbReference>
<dbReference type="GO" id="GO:0033013">
    <property type="term" value="P:tetrapyrrole metabolic process"/>
    <property type="evidence" value="ECO:0007669"/>
    <property type="project" value="UniProtKB-ARBA"/>
</dbReference>
<feature type="transmembrane region" description="Helical" evidence="6">
    <location>
        <begin position="42"/>
        <end position="63"/>
    </location>
</feature>
<feature type="transmembrane region" description="Helical" evidence="6">
    <location>
        <begin position="100"/>
        <end position="118"/>
    </location>
</feature>
<evidence type="ECO:0000256" key="4">
    <source>
        <dbReference type="ARBA" id="ARBA00022989"/>
    </source>
</evidence>
<dbReference type="PIRSF" id="PIRSF005859">
    <property type="entry name" value="PBR"/>
    <property type="match status" value="1"/>
</dbReference>
<dbReference type="Pfam" id="PF03073">
    <property type="entry name" value="TspO_MBR"/>
    <property type="match status" value="1"/>
</dbReference>
<protein>
    <recommendedName>
        <fullName evidence="9">Integral membrane protein</fullName>
    </recommendedName>
</protein>
<reference evidence="7 8" key="1">
    <citation type="journal article" date="2015" name="Nature">
        <title>rRNA introns, odd ribosomes, and small enigmatic genomes across a large radiation of phyla.</title>
        <authorList>
            <person name="Brown C.T."/>
            <person name="Hug L.A."/>
            <person name="Thomas B.C."/>
            <person name="Sharon I."/>
            <person name="Castelle C.J."/>
            <person name="Singh A."/>
            <person name="Wilkins M.J."/>
            <person name="Williams K.H."/>
            <person name="Banfield J.F."/>
        </authorList>
    </citation>
    <scope>NUCLEOTIDE SEQUENCE [LARGE SCALE GENOMIC DNA]</scope>
</reference>
<proteinExistence type="inferred from homology"/>
<sequence length="152" mass="17077">MKLVISLIVTFAAAGIGSYFTTPNIATWYASLNKPFFNPPNWIFGPMWSVLYILMAVALYLVWKKEFARQEKTKAVILYAIQLTLNTLWSVIFFGMKAPALALPEIILLEITIILTAYSFKKISTVAARLLIPYIVWVGFAAILNLSIVVLN</sequence>
<comment type="similarity">
    <text evidence="2">Belongs to the TspO/BZRP family.</text>
</comment>
<feature type="transmembrane region" description="Helical" evidence="6">
    <location>
        <begin position="75"/>
        <end position="94"/>
    </location>
</feature>
<name>A0A0G0YQA4_UNCKA</name>
<comment type="subcellular location">
    <subcellularLocation>
        <location evidence="1">Membrane</location>
        <topology evidence="1">Multi-pass membrane protein</topology>
    </subcellularLocation>
</comment>
<comment type="caution">
    <text evidence="7">The sequence shown here is derived from an EMBL/GenBank/DDBJ whole genome shotgun (WGS) entry which is preliminary data.</text>
</comment>
<feature type="transmembrane region" description="Helical" evidence="6">
    <location>
        <begin position="130"/>
        <end position="151"/>
    </location>
</feature>
<dbReference type="PATRIC" id="fig|1619138.3.peg.334"/>
<dbReference type="GO" id="GO:0016020">
    <property type="term" value="C:membrane"/>
    <property type="evidence" value="ECO:0007669"/>
    <property type="project" value="UniProtKB-SubCell"/>
</dbReference>
<dbReference type="InterPro" id="IPR004307">
    <property type="entry name" value="TspO_MBR"/>
</dbReference>
<organism evidence="7 8">
    <name type="scientific">candidate division WWE3 bacterium GW2011_GWF1_42_14</name>
    <dbReference type="NCBI Taxonomy" id="1619138"/>
    <lineage>
        <taxon>Bacteria</taxon>
        <taxon>Katanobacteria</taxon>
    </lineage>
</organism>
<evidence type="ECO:0000256" key="6">
    <source>
        <dbReference type="SAM" id="Phobius"/>
    </source>
</evidence>
<evidence type="ECO:0000313" key="7">
    <source>
        <dbReference type="EMBL" id="KKS38847.1"/>
    </source>
</evidence>
<dbReference type="EMBL" id="LCCU01000005">
    <property type="protein sequence ID" value="KKS38847.1"/>
    <property type="molecule type" value="Genomic_DNA"/>
</dbReference>
<evidence type="ECO:0000256" key="5">
    <source>
        <dbReference type="ARBA" id="ARBA00023136"/>
    </source>
</evidence>
<dbReference type="AlphaFoldDB" id="A0A0G0YQA4"/>
<accession>A0A0G0YQA4</accession>
<evidence type="ECO:0000256" key="2">
    <source>
        <dbReference type="ARBA" id="ARBA00007524"/>
    </source>
</evidence>
<dbReference type="PANTHER" id="PTHR10057:SF0">
    <property type="entry name" value="TRANSLOCATOR PROTEIN"/>
    <property type="match status" value="1"/>
</dbReference>
<dbReference type="FunFam" id="1.20.1260.100:FF:000001">
    <property type="entry name" value="translocator protein 2"/>
    <property type="match status" value="1"/>
</dbReference>
<evidence type="ECO:0000256" key="3">
    <source>
        <dbReference type="ARBA" id="ARBA00022692"/>
    </source>
</evidence>
<keyword evidence="5 6" id="KW-0472">Membrane</keyword>
<dbReference type="CDD" id="cd15904">
    <property type="entry name" value="TSPO_MBR"/>
    <property type="match status" value="1"/>
</dbReference>
<evidence type="ECO:0000313" key="8">
    <source>
        <dbReference type="Proteomes" id="UP000033847"/>
    </source>
</evidence>
<gene>
    <name evidence="7" type="ORF">UV00_C0005G0030</name>
</gene>
<dbReference type="Gene3D" id="1.20.1260.100">
    <property type="entry name" value="TspO/MBR protein"/>
    <property type="match status" value="1"/>
</dbReference>
<evidence type="ECO:0000256" key="1">
    <source>
        <dbReference type="ARBA" id="ARBA00004141"/>
    </source>
</evidence>
<dbReference type="Proteomes" id="UP000033847">
    <property type="component" value="Unassembled WGS sequence"/>
</dbReference>
<dbReference type="InterPro" id="IPR038330">
    <property type="entry name" value="TspO/MBR-related_sf"/>
</dbReference>
<keyword evidence="4 6" id="KW-1133">Transmembrane helix</keyword>
<keyword evidence="3 6" id="KW-0812">Transmembrane</keyword>